<keyword evidence="2" id="KW-1185">Reference proteome</keyword>
<name>A0ABQ3DM95_9ACTN</name>
<protein>
    <submittedName>
        <fullName evidence="1">Uncharacterized protein</fullName>
    </submittedName>
</protein>
<dbReference type="Proteomes" id="UP000599437">
    <property type="component" value="Unassembled WGS sequence"/>
</dbReference>
<evidence type="ECO:0000313" key="2">
    <source>
        <dbReference type="Proteomes" id="UP000599437"/>
    </source>
</evidence>
<dbReference type="EMBL" id="BMVO01000007">
    <property type="protein sequence ID" value="GHB04110.1"/>
    <property type="molecule type" value="Genomic_DNA"/>
</dbReference>
<organism evidence="1 2">
    <name type="scientific">Streptomyces chryseus</name>
    <dbReference type="NCBI Taxonomy" id="68186"/>
    <lineage>
        <taxon>Bacteria</taxon>
        <taxon>Bacillati</taxon>
        <taxon>Actinomycetota</taxon>
        <taxon>Actinomycetes</taxon>
        <taxon>Kitasatosporales</taxon>
        <taxon>Streptomycetaceae</taxon>
        <taxon>Streptomyces</taxon>
    </lineage>
</organism>
<comment type="caution">
    <text evidence="1">The sequence shown here is derived from an EMBL/GenBank/DDBJ whole genome shotgun (WGS) entry which is preliminary data.</text>
</comment>
<reference evidence="2" key="1">
    <citation type="journal article" date="2019" name="Int. J. Syst. Evol. Microbiol.">
        <title>The Global Catalogue of Microorganisms (GCM) 10K type strain sequencing project: providing services to taxonomists for standard genome sequencing and annotation.</title>
        <authorList>
            <consortium name="The Broad Institute Genomics Platform"/>
            <consortium name="The Broad Institute Genome Sequencing Center for Infectious Disease"/>
            <person name="Wu L."/>
            <person name="Ma J."/>
        </authorList>
    </citation>
    <scope>NUCLEOTIDE SEQUENCE [LARGE SCALE GENOMIC DNA]</scope>
    <source>
        <strain evidence="2">JCM 4737</strain>
    </source>
</reference>
<evidence type="ECO:0000313" key="1">
    <source>
        <dbReference type="EMBL" id="GHB04110.1"/>
    </source>
</evidence>
<dbReference type="RefSeq" id="WP_138897872.1">
    <property type="nucleotide sequence ID" value="NZ_BMVO01000007.1"/>
</dbReference>
<proteinExistence type="predicted"/>
<accession>A0ABQ3DM95</accession>
<sequence>MPTPSTPPPPARYTVQIKPRAADAAGHPDHGSTLRTAVVEATGETGASGYPRYEGDGVAADIDPRSGAVEAITLDGAELPYGWIAEAAPPSA</sequence>
<gene>
    <name evidence="1" type="ORF">GCM10010346_28760</name>
</gene>